<protein>
    <submittedName>
        <fullName evidence="1">Uncharacterized protein</fullName>
    </submittedName>
</protein>
<organism evidence="1 2">
    <name type="scientific">Streptomyces flaveus</name>
    <dbReference type="NCBI Taxonomy" id="66370"/>
    <lineage>
        <taxon>Bacteria</taxon>
        <taxon>Bacillati</taxon>
        <taxon>Actinomycetota</taxon>
        <taxon>Actinomycetes</taxon>
        <taxon>Kitasatosporales</taxon>
        <taxon>Streptomycetaceae</taxon>
        <taxon>Streptomyces</taxon>
        <taxon>Streptomyces aurantiacus group</taxon>
    </lineage>
</organism>
<dbReference type="AlphaFoldDB" id="A0A917VDL4"/>
<reference evidence="1" key="2">
    <citation type="submission" date="2020-09" db="EMBL/GenBank/DDBJ databases">
        <authorList>
            <person name="Sun Q."/>
            <person name="Ohkuma M."/>
        </authorList>
    </citation>
    <scope>NUCLEOTIDE SEQUENCE</scope>
    <source>
        <strain evidence="1">JCM 3035</strain>
    </source>
</reference>
<dbReference type="Proteomes" id="UP000637788">
    <property type="component" value="Unassembled WGS sequence"/>
</dbReference>
<evidence type="ECO:0000313" key="1">
    <source>
        <dbReference type="EMBL" id="GGK65700.1"/>
    </source>
</evidence>
<sequence>MFDEPQPDPISDAPLDIAPRGFIGTKMQRASLHAELKAAGVELGAYDRLIVDWLAGWDYPTVATIASLIRRAAHHPR</sequence>
<accession>A0A917VDL4</accession>
<gene>
    <name evidence="1" type="ORF">GCM10010094_28430</name>
</gene>
<comment type="caution">
    <text evidence="1">The sequence shown here is derived from an EMBL/GenBank/DDBJ whole genome shotgun (WGS) entry which is preliminary data.</text>
</comment>
<keyword evidence="2" id="KW-1185">Reference proteome</keyword>
<dbReference type="EMBL" id="BMPQ01000005">
    <property type="protein sequence ID" value="GGK65700.1"/>
    <property type="molecule type" value="Genomic_DNA"/>
</dbReference>
<proteinExistence type="predicted"/>
<evidence type="ECO:0000313" key="2">
    <source>
        <dbReference type="Proteomes" id="UP000637788"/>
    </source>
</evidence>
<name>A0A917VDL4_9ACTN</name>
<reference evidence="1" key="1">
    <citation type="journal article" date="2014" name="Int. J. Syst. Evol. Microbiol.">
        <title>Complete genome sequence of Corynebacterium casei LMG S-19264T (=DSM 44701T), isolated from a smear-ripened cheese.</title>
        <authorList>
            <consortium name="US DOE Joint Genome Institute (JGI-PGF)"/>
            <person name="Walter F."/>
            <person name="Albersmeier A."/>
            <person name="Kalinowski J."/>
            <person name="Ruckert C."/>
        </authorList>
    </citation>
    <scope>NUCLEOTIDE SEQUENCE</scope>
    <source>
        <strain evidence="1">JCM 3035</strain>
    </source>
</reference>